<reference evidence="1" key="1">
    <citation type="submission" date="2023-10" db="EMBL/GenBank/DDBJ databases">
        <authorList>
            <person name="Rodriguez Cubillos JULIANA M."/>
            <person name="De Vega J."/>
        </authorList>
    </citation>
    <scope>NUCLEOTIDE SEQUENCE</scope>
</reference>
<sequence length="476" mass="52967">MDINGDNFIVSVTNEEVVAAVLPIQEHWLPLSNLDLLLPKVDVGVFFCYKNPMLLSTSTTLLTFESMVVSLKKALAKVLVSYYAFAGEVVSNSVGEPELLCNNRGVDFVEAVADIELQCINFYNPDEFVEGKFVPKKKHGVLAIQVTSLKCGGIVVACTFDHRIADAYSTNMFLVSWAEMAHSIKPTKPKTITTTNKPCFRRSLLSPRHPGSIHPSLDDMYIPISKLPPPSATATKPLLSRIYHITAEELQCLQSLAAGTNDGNTKPTKLESFSAYLWKLIAHAAKRDRSKMVIAKMGIVVDGRKRLGNDSSDEKGKEAMMERYFGNVLSIPFGGKPVEELVDKPLGWVVDEVREFVSVATTEEHFLGLIDWVEENRPVPGLAKIYCGSSSEGPTFVVSSGQRFPEDKVNFGWGKVVFASYHFPWGGEAGYVMPMPSPLRNGDWIVYMHLLKEQLEIIESEADHVFRPITWDYLNQ</sequence>
<gene>
    <name evidence="1" type="ORF">MILVUS5_LOCUS9596</name>
</gene>
<dbReference type="EMBL" id="CASHSV030000024">
    <property type="protein sequence ID" value="CAJ2639598.1"/>
    <property type="molecule type" value="Genomic_DNA"/>
</dbReference>
<comment type="caution">
    <text evidence="1">The sequence shown here is derived from an EMBL/GenBank/DDBJ whole genome shotgun (WGS) entry which is preliminary data.</text>
</comment>
<evidence type="ECO:0000313" key="2">
    <source>
        <dbReference type="Proteomes" id="UP001177021"/>
    </source>
</evidence>
<organism evidence="1 2">
    <name type="scientific">Trifolium pratense</name>
    <name type="common">Red clover</name>
    <dbReference type="NCBI Taxonomy" id="57577"/>
    <lineage>
        <taxon>Eukaryota</taxon>
        <taxon>Viridiplantae</taxon>
        <taxon>Streptophyta</taxon>
        <taxon>Embryophyta</taxon>
        <taxon>Tracheophyta</taxon>
        <taxon>Spermatophyta</taxon>
        <taxon>Magnoliopsida</taxon>
        <taxon>eudicotyledons</taxon>
        <taxon>Gunneridae</taxon>
        <taxon>Pentapetalae</taxon>
        <taxon>rosids</taxon>
        <taxon>fabids</taxon>
        <taxon>Fabales</taxon>
        <taxon>Fabaceae</taxon>
        <taxon>Papilionoideae</taxon>
        <taxon>50 kb inversion clade</taxon>
        <taxon>NPAAA clade</taxon>
        <taxon>Hologalegina</taxon>
        <taxon>IRL clade</taxon>
        <taxon>Trifolieae</taxon>
        <taxon>Trifolium</taxon>
    </lineage>
</organism>
<accession>A0ACB0J6C8</accession>
<dbReference type="Proteomes" id="UP001177021">
    <property type="component" value="Unassembled WGS sequence"/>
</dbReference>
<protein>
    <submittedName>
        <fullName evidence="1">Uncharacterized protein</fullName>
    </submittedName>
</protein>
<name>A0ACB0J6C8_TRIPR</name>
<keyword evidence="2" id="KW-1185">Reference proteome</keyword>
<evidence type="ECO:0000313" key="1">
    <source>
        <dbReference type="EMBL" id="CAJ2639598.1"/>
    </source>
</evidence>
<proteinExistence type="predicted"/>